<comment type="catalytic activity">
    <reaction evidence="11">
        <text>Couples ATP hydrolysis with the unwinding of duplex DNA by translocating in the 3'-5' direction.</text>
        <dbReference type="EC" id="5.6.2.4"/>
    </reaction>
</comment>
<keyword evidence="3 11" id="KW-0479">Metal-binding</keyword>
<sequence>MIAQVIVDVAVKQTDRIFEYHIPTELEKSIQIGSRVVVPFGRRKVQGFVVGLTEKSEFKGKLKDLLVIVDEMPPLTPELVDLSQSLAKDIFSYRIKILQAMLPWVMRAGYRKLLVPNNDQAKQLPFFKGDPIDLNKLTDLQQIEKVHQLLRNDDAKIEYLVENRAKKKKENQYALALDSTEYTKIYNTLRQNAVKQKKLVMDIIENAATYPKSQNKLEKELGLTAAVLNSAVKKGWLVKKAVEVYRNPLAGFEDDEKPKPVTLNEQQQAALDQIASAINKRRSKTFLLEGITGSGKTEVYLHAISKALSQGRNALMLVPEISLTPQMVRQVKARFGNQVAVLHSALSEGEKYDEWRRIRRGETKVVVGARSAVFAPLDNIGLIVIDEEHEASYKQETDPRYNAKDVALWRSRYHHCPLVLGSATPALGSRARAQKHVYQLLRLTKRANNKKLPQVNLIDLKHVQFAGGQFDLSVDLVAAIKKRLEKKEEVILMLNRRGFANFMLCRECGFVLKCPNCDVSLNLHKDTNSMQCHYCGHSEPIPQACPNCQSKQIRFLGTGTQKVQEELKELLPGARILRMDVDTTRRKGSYKRILDAFGDHEADILLGTQMIAKGLDFPNVTLVGVINADTGLWISDYNASERTFELLTQVAGRAGRAEKEGEVLIQTYNPEHYAIQLAKTQDYERFYGYEMHVRHEGNYPPYFFTVLISISAKKEQNAAREAFRIKRYLMQHLGQETIILGPSPSAISRLKNKYYYQILVKYKKEPNLNKLLHHVQDSAQEARKYGLSIFIDNEPERIM</sequence>
<dbReference type="PROSITE" id="PS51192">
    <property type="entry name" value="HELICASE_ATP_BIND_1"/>
    <property type="match status" value="1"/>
</dbReference>
<comment type="similarity">
    <text evidence="11">Belongs to the helicase family. PriA subfamily.</text>
</comment>
<dbReference type="NCBIfam" id="NF004066">
    <property type="entry name" value="PRK05580.1-3"/>
    <property type="match status" value="1"/>
</dbReference>
<evidence type="ECO:0000313" key="14">
    <source>
        <dbReference type="EMBL" id="SDA37201.1"/>
    </source>
</evidence>
<evidence type="ECO:0000256" key="11">
    <source>
        <dbReference type="HAMAP-Rule" id="MF_00983"/>
    </source>
</evidence>
<feature type="binding site" evidence="11">
    <location>
        <position position="505"/>
    </location>
    <ligand>
        <name>Zn(2+)</name>
        <dbReference type="ChEBI" id="CHEBI:29105"/>
        <label>1</label>
    </ligand>
</feature>
<feature type="binding site" evidence="11">
    <location>
        <position position="532"/>
    </location>
    <ligand>
        <name>Zn(2+)</name>
        <dbReference type="ChEBI" id="CHEBI:29105"/>
        <label>2</label>
    </ligand>
</feature>
<evidence type="ECO:0000313" key="15">
    <source>
        <dbReference type="Proteomes" id="UP000181860"/>
    </source>
</evidence>
<comment type="cofactor">
    <cofactor evidence="11">
        <name>Zn(2+)</name>
        <dbReference type="ChEBI" id="CHEBI:29105"/>
    </cofactor>
    <text evidence="11">Binds 2 zinc ions per subunit.</text>
</comment>
<evidence type="ECO:0000256" key="8">
    <source>
        <dbReference type="ARBA" id="ARBA00022840"/>
    </source>
</evidence>
<dbReference type="Gene3D" id="3.40.1440.60">
    <property type="entry name" value="PriA, 3(prime) DNA-binding domain"/>
    <property type="match status" value="1"/>
</dbReference>
<organism evidence="14 15">
    <name type="scientific">Lactobacillus kefiranofaciens</name>
    <dbReference type="NCBI Taxonomy" id="267818"/>
    <lineage>
        <taxon>Bacteria</taxon>
        <taxon>Bacillati</taxon>
        <taxon>Bacillota</taxon>
        <taxon>Bacilli</taxon>
        <taxon>Lactobacillales</taxon>
        <taxon>Lactobacillaceae</taxon>
        <taxon>Lactobacillus</taxon>
    </lineage>
</organism>
<keyword evidence="5 11" id="KW-0378">Hydrolase</keyword>
<keyword evidence="4 11" id="KW-0547">Nucleotide-binding</keyword>
<accession>A0ABY0M8W6</accession>
<dbReference type="CDD" id="cd17929">
    <property type="entry name" value="DEXHc_priA"/>
    <property type="match status" value="1"/>
</dbReference>
<dbReference type="InterPro" id="IPR001650">
    <property type="entry name" value="Helicase_C-like"/>
</dbReference>
<evidence type="ECO:0000256" key="3">
    <source>
        <dbReference type="ARBA" id="ARBA00022723"/>
    </source>
</evidence>
<proteinExistence type="inferred from homology"/>
<dbReference type="Gene3D" id="3.40.50.300">
    <property type="entry name" value="P-loop containing nucleotide triphosphate hydrolases"/>
    <property type="match status" value="2"/>
</dbReference>
<dbReference type="SUPFAM" id="SSF52540">
    <property type="entry name" value="P-loop containing nucleoside triphosphate hydrolases"/>
    <property type="match status" value="2"/>
</dbReference>
<evidence type="ECO:0000256" key="10">
    <source>
        <dbReference type="ARBA" id="ARBA00023235"/>
    </source>
</evidence>
<dbReference type="RefSeq" id="WP_025084110.1">
    <property type="nucleotide sequence ID" value="NZ_FMXC01000001.1"/>
</dbReference>
<dbReference type="EMBL" id="FMXC01000001">
    <property type="protein sequence ID" value="SDA37201.1"/>
    <property type="molecule type" value="Genomic_DNA"/>
</dbReference>
<dbReference type="PANTHER" id="PTHR30580:SF0">
    <property type="entry name" value="PRIMOSOMAL PROTEIN N"/>
    <property type="match status" value="1"/>
</dbReference>
<evidence type="ECO:0000259" key="13">
    <source>
        <dbReference type="PROSITE" id="PS51194"/>
    </source>
</evidence>
<reference evidence="14 15" key="1">
    <citation type="submission" date="2016-10" db="EMBL/GenBank/DDBJ databases">
        <authorList>
            <person name="Varghese N."/>
            <person name="Submissions S."/>
        </authorList>
    </citation>
    <scope>NUCLEOTIDE SEQUENCE [LARGE SCALE GENOMIC DNA]</scope>
    <source>
        <strain evidence="14 15">ATCC 43761</strain>
    </source>
</reference>
<feature type="binding site" evidence="11">
    <location>
        <position position="548"/>
    </location>
    <ligand>
        <name>Zn(2+)</name>
        <dbReference type="ChEBI" id="CHEBI:29105"/>
        <label>1</label>
    </ligand>
</feature>
<feature type="binding site" evidence="11">
    <location>
        <position position="508"/>
    </location>
    <ligand>
        <name>Zn(2+)</name>
        <dbReference type="ChEBI" id="CHEBI:29105"/>
        <label>1</label>
    </ligand>
</feature>
<keyword evidence="1 11" id="KW-0639">Primosome</keyword>
<dbReference type="SMART" id="SM00490">
    <property type="entry name" value="HELICc"/>
    <property type="match status" value="1"/>
</dbReference>
<comment type="catalytic activity">
    <reaction evidence="11">
        <text>ATP + H2O = ADP + phosphate + H(+)</text>
        <dbReference type="Rhea" id="RHEA:13065"/>
        <dbReference type="ChEBI" id="CHEBI:15377"/>
        <dbReference type="ChEBI" id="CHEBI:15378"/>
        <dbReference type="ChEBI" id="CHEBI:30616"/>
        <dbReference type="ChEBI" id="CHEBI:43474"/>
        <dbReference type="ChEBI" id="CHEBI:456216"/>
        <dbReference type="EC" id="5.6.2.4"/>
    </reaction>
</comment>
<evidence type="ECO:0000256" key="6">
    <source>
        <dbReference type="ARBA" id="ARBA00022806"/>
    </source>
</evidence>
<dbReference type="PANTHER" id="PTHR30580">
    <property type="entry name" value="PRIMOSOMAL PROTEIN N"/>
    <property type="match status" value="1"/>
</dbReference>
<dbReference type="GO" id="GO:0004386">
    <property type="term" value="F:helicase activity"/>
    <property type="evidence" value="ECO:0007669"/>
    <property type="project" value="UniProtKB-KW"/>
</dbReference>
<keyword evidence="7 11" id="KW-0862">Zinc</keyword>
<dbReference type="EC" id="5.6.2.4" evidence="11"/>
<dbReference type="HAMAP" id="MF_00983">
    <property type="entry name" value="PriA"/>
    <property type="match status" value="1"/>
</dbReference>
<dbReference type="Proteomes" id="UP000181860">
    <property type="component" value="Unassembled WGS sequence"/>
</dbReference>
<evidence type="ECO:0000256" key="9">
    <source>
        <dbReference type="ARBA" id="ARBA00023125"/>
    </source>
</evidence>
<dbReference type="Pfam" id="PF17764">
    <property type="entry name" value="PriA_3primeBD"/>
    <property type="match status" value="1"/>
</dbReference>
<dbReference type="InterPro" id="IPR041222">
    <property type="entry name" value="PriA_3primeBD"/>
</dbReference>
<dbReference type="CDD" id="cd18804">
    <property type="entry name" value="SF2_C_priA"/>
    <property type="match status" value="1"/>
</dbReference>
<dbReference type="InterPro" id="IPR006935">
    <property type="entry name" value="Helicase/UvrB_N"/>
</dbReference>
<evidence type="ECO:0000256" key="4">
    <source>
        <dbReference type="ARBA" id="ARBA00022741"/>
    </source>
</evidence>
<feature type="binding site" evidence="11">
    <location>
        <position position="514"/>
    </location>
    <ligand>
        <name>Zn(2+)</name>
        <dbReference type="ChEBI" id="CHEBI:29105"/>
        <label>2</label>
    </ligand>
</feature>
<dbReference type="Pfam" id="PF18074">
    <property type="entry name" value="PriA_C"/>
    <property type="match status" value="1"/>
</dbReference>
<evidence type="ECO:0000256" key="1">
    <source>
        <dbReference type="ARBA" id="ARBA00022515"/>
    </source>
</evidence>
<dbReference type="InterPro" id="IPR041236">
    <property type="entry name" value="PriA_C"/>
</dbReference>
<dbReference type="InterPro" id="IPR040498">
    <property type="entry name" value="PriA_CRR"/>
</dbReference>
<keyword evidence="15" id="KW-1185">Reference proteome</keyword>
<dbReference type="InterPro" id="IPR042115">
    <property type="entry name" value="PriA_3primeBD_sf"/>
</dbReference>
<dbReference type="SMART" id="SM00487">
    <property type="entry name" value="DEXDc"/>
    <property type="match status" value="1"/>
</dbReference>
<name>A0ABY0M8W6_9LACO</name>
<evidence type="ECO:0000256" key="7">
    <source>
        <dbReference type="ARBA" id="ARBA00022833"/>
    </source>
</evidence>
<keyword evidence="8 11" id="KW-0067">ATP-binding</keyword>
<comment type="function">
    <text evidence="11">Initiates the restart of stalled replication forks, which reloads the replicative helicase on sites other than the origin of replication. Recognizes and binds to abandoned replication forks and remodels them to uncover a helicase loading site. Promotes assembly of the primosome at these replication forks.</text>
</comment>
<evidence type="ECO:0000256" key="5">
    <source>
        <dbReference type="ARBA" id="ARBA00022801"/>
    </source>
</evidence>
<dbReference type="InterPro" id="IPR027417">
    <property type="entry name" value="P-loop_NTPase"/>
</dbReference>
<keyword evidence="6 11" id="KW-0347">Helicase</keyword>
<keyword evidence="9 11" id="KW-0238">DNA-binding</keyword>
<dbReference type="NCBIfam" id="TIGR00595">
    <property type="entry name" value="priA"/>
    <property type="match status" value="1"/>
</dbReference>
<feature type="binding site" evidence="11">
    <location>
        <position position="517"/>
    </location>
    <ligand>
        <name>Zn(2+)</name>
        <dbReference type="ChEBI" id="CHEBI:29105"/>
        <label>2</label>
    </ligand>
</feature>
<dbReference type="Pfam" id="PF00271">
    <property type="entry name" value="Helicase_C"/>
    <property type="match status" value="1"/>
</dbReference>
<keyword evidence="10 11" id="KW-0413">Isomerase</keyword>
<dbReference type="InterPro" id="IPR005259">
    <property type="entry name" value="PriA"/>
</dbReference>
<protein>
    <recommendedName>
        <fullName evidence="11">Replication restart protein PriA</fullName>
    </recommendedName>
    <alternativeName>
        <fullName evidence="11">ATP-dependent DNA helicase PriA</fullName>
        <ecNumber evidence="11">5.6.2.4</ecNumber>
    </alternativeName>
    <alternativeName>
        <fullName evidence="11">DNA 3'-5' helicase PriA</fullName>
    </alternativeName>
</protein>
<dbReference type="PROSITE" id="PS51194">
    <property type="entry name" value="HELICASE_CTER"/>
    <property type="match status" value="1"/>
</dbReference>
<dbReference type="InterPro" id="IPR014001">
    <property type="entry name" value="Helicase_ATP-bd"/>
</dbReference>
<feature type="binding site" evidence="11">
    <location>
        <position position="545"/>
    </location>
    <ligand>
        <name>Zn(2+)</name>
        <dbReference type="ChEBI" id="CHEBI:29105"/>
        <label>1</label>
    </ligand>
</feature>
<evidence type="ECO:0000259" key="12">
    <source>
        <dbReference type="PROSITE" id="PS51192"/>
    </source>
</evidence>
<comment type="subunit">
    <text evidence="11">Component of the replication restart primosome.</text>
</comment>
<dbReference type="Pfam" id="PF18319">
    <property type="entry name" value="Zn_ribbon_PriA"/>
    <property type="match status" value="1"/>
</dbReference>
<feature type="domain" description="Helicase C-terminal" evidence="13">
    <location>
        <begin position="540"/>
        <end position="694"/>
    </location>
</feature>
<feature type="domain" description="Helicase ATP-binding" evidence="12">
    <location>
        <begin position="277"/>
        <end position="443"/>
    </location>
</feature>
<dbReference type="Pfam" id="PF04851">
    <property type="entry name" value="ResIII"/>
    <property type="match status" value="1"/>
</dbReference>
<feature type="binding site" evidence="11">
    <location>
        <position position="535"/>
    </location>
    <ligand>
        <name>Zn(2+)</name>
        <dbReference type="ChEBI" id="CHEBI:29105"/>
        <label>2</label>
    </ligand>
</feature>
<comment type="caution">
    <text evidence="14">The sequence shown here is derived from an EMBL/GenBank/DDBJ whole genome shotgun (WGS) entry which is preliminary data.</text>
</comment>
<gene>
    <name evidence="11" type="primary">priA</name>
    <name evidence="14" type="ORF">SAMN02983011_00071</name>
</gene>
<evidence type="ECO:0000256" key="2">
    <source>
        <dbReference type="ARBA" id="ARBA00022705"/>
    </source>
</evidence>
<keyword evidence="2 11" id="KW-0235">DNA replication</keyword>